<protein>
    <submittedName>
        <fullName evidence="2">Uncharacterized protein</fullName>
    </submittedName>
</protein>
<name>A0A9P6NFS6_9BASI</name>
<feature type="transmembrane region" description="Helical" evidence="1">
    <location>
        <begin position="176"/>
        <end position="197"/>
    </location>
</feature>
<evidence type="ECO:0000256" key="1">
    <source>
        <dbReference type="SAM" id="Phobius"/>
    </source>
</evidence>
<feature type="transmembrane region" description="Helical" evidence="1">
    <location>
        <begin position="100"/>
        <end position="120"/>
    </location>
</feature>
<evidence type="ECO:0000313" key="2">
    <source>
        <dbReference type="EMBL" id="KAG0143193.1"/>
    </source>
</evidence>
<feature type="transmembrane region" description="Helical" evidence="1">
    <location>
        <begin position="25"/>
        <end position="45"/>
    </location>
</feature>
<proteinExistence type="predicted"/>
<gene>
    <name evidence="2" type="ORF">CROQUDRAFT_661605</name>
</gene>
<feature type="transmembrane region" description="Helical" evidence="1">
    <location>
        <begin position="57"/>
        <end position="80"/>
    </location>
</feature>
<sequence>MKYGTMPNQVVDDDRFRKTVIESLIGTYMVLWSSLLVSGFAIILLKEKLSKSLFGSSVVLTILTLTNFLSSTLHVVTLWFWVLKATLDGHVISDAFPPTYAAVMLVEILSTIILQGTYLYKFKKIFPKAKFVFHVIFYLGALIQVSFGDFTCLWFLEQDYSVFDRSRIHVLIRLPASMLAMDVVILMFIVSVIVFRIQGKILVDEAMAFPFWTSILQSVGIVVFAIELLLIGLPPHMSFLIFQSIRNSVRIGIYLASEFSFTRKKDEIGTIQNKGNSSTDLPIPLNHQSFTTSLAWLERTNGNLP</sequence>
<keyword evidence="3" id="KW-1185">Reference proteome</keyword>
<reference evidence="2" key="1">
    <citation type="submission" date="2013-11" db="EMBL/GenBank/DDBJ databases">
        <title>Genome sequence of the fusiform rust pathogen reveals effectors for host alternation and coevolution with pine.</title>
        <authorList>
            <consortium name="DOE Joint Genome Institute"/>
            <person name="Smith K."/>
            <person name="Pendleton A."/>
            <person name="Kubisiak T."/>
            <person name="Anderson C."/>
            <person name="Salamov A."/>
            <person name="Aerts A."/>
            <person name="Riley R."/>
            <person name="Clum A."/>
            <person name="Lindquist E."/>
            <person name="Ence D."/>
            <person name="Campbell M."/>
            <person name="Kronenberg Z."/>
            <person name="Feau N."/>
            <person name="Dhillon B."/>
            <person name="Hamelin R."/>
            <person name="Burleigh J."/>
            <person name="Smith J."/>
            <person name="Yandell M."/>
            <person name="Nelson C."/>
            <person name="Grigoriev I."/>
            <person name="Davis J."/>
        </authorList>
    </citation>
    <scope>NUCLEOTIDE SEQUENCE</scope>
    <source>
        <strain evidence="2">G11</strain>
    </source>
</reference>
<dbReference type="EMBL" id="MU167326">
    <property type="protein sequence ID" value="KAG0143193.1"/>
    <property type="molecule type" value="Genomic_DNA"/>
</dbReference>
<feature type="transmembrane region" description="Helical" evidence="1">
    <location>
        <begin position="209"/>
        <end position="231"/>
    </location>
</feature>
<feature type="transmembrane region" description="Helical" evidence="1">
    <location>
        <begin position="132"/>
        <end position="156"/>
    </location>
</feature>
<accession>A0A9P6NFS6</accession>
<keyword evidence="1" id="KW-1133">Transmembrane helix</keyword>
<organism evidence="2 3">
    <name type="scientific">Cronartium quercuum f. sp. fusiforme G11</name>
    <dbReference type="NCBI Taxonomy" id="708437"/>
    <lineage>
        <taxon>Eukaryota</taxon>
        <taxon>Fungi</taxon>
        <taxon>Dikarya</taxon>
        <taxon>Basidiomycota</taxon>
        <taxon>Pucciniomycotina</taxon>
        <taxon>Pucciniomycetes</taxon>
        <taxon>Pucciniales</taxon>
        <taxon>Coleosporiaceae</taxon>
        <taxon>Cronartium</taxon>
    </lineage>
</organism>
<keyword evidence="1" id="KW-0812">Transmembrane</keyword>
<keyword evidence="1" id="KW-0472">Membrane</keyword>
<comment type="caution">
    <text evidence="2">The sequence shown here is derived from an EMBL/GenBank/DDBJ whole genome shotgun (WGS) entry which is preliminary data.</text>
</comment>
<dbReference type="Proteomes" id="UP000886653">
    <property type="component" value="Unassembled WGS sequence"/>
</dbReference>
<dbReference type="AlphaFoldDB" id="A0A9P6NFS6"/>
<evidence type="ECO:0000313" key="3">
    <source>
        <dbReference type="Proteomes" id="UP000886653"/>
    </source>
</evidence>